<evidence type="ECO:0000256" key="8">
    <source>
        <dbReference type="NCBIfam" id="TIGR00188"/>
    </source>
</evidence>
<dbReference type="InterPro" id="IPR020539">
    <property type="entry name" value="RNase_P_CS"/>
</dbReference>
<evidence type="ECO:0000256" key="5">
    <source>
        <dbReference type="ARBA" id="ARBA00022801"/>
    </source>
</evidence>
<dbReference type="SUPFAM" id="SSF54211">
    <property type="entry name" value="Ribosomal protein S5 domain 2-like"/>
    <property type="match status" value="1"/>
</dbReference>
<comment type="similarity">
    <text evidence="7">Belongs to the RnpA family.</text>
</comment>
<dbReference type="InterPro" id="IPR014721">
    <property type="entry name" value="Ribsml_uS5_D2-typ_fold_subgr"/>
</dbReference>
<dbReference type="GO" id="GO:0042781">
    <property type="term" value="F:3'-tRNA processing endoribonuclease activity"/>
    <property type="evidence" value="ECO:0007669"/>
    <property type="project" value="TreeGrafter"/>
</dbReference>
<evidence type="ECO:0000256" key="2">
    <source>
        <dbReference type="ARBA" id="ARBA00022694"/>
    </source>
</evidence>
<comment type="function">
    <text evidence="1 7">RNaseP catalyzes the removal of the 5'-leader sequence from pre-tRNA to produce the mature 5'-terminus. It can also cleave other RNA substrates such as 4.5S RNA. The protein component plays an auxiliary but essential role in vivo by binding to the 5'-leader sequence and broadening the substrate specificity of the ribozyme.</text>
</comment>
<keyword evidence="4 7" id="KW-0255">Endonuclease</keyword>
<protein>
    <recommendedName>
        <fullName evidence="7 8">Ribonuclease P protein component</fullName>
        <shortName evidence="7">RNase P protein</shortName>
        <shortName evidence="7">RNaseP protein</shortName>
        <ecNumber evidence="7 8">3.1.26.5</ecNumber>
    </recommendedName>
    <alternativeName>
        <fullName evidence="7">Protein C5</fullName>
    </alternativeName>
</protein>
<sequence length="163" mass="17630">MPHQAAAAIVIVNTDDPRKRFPRSARVRTRAEYSSVFNGARRVSDPLMTLHWLQADTPARLGLAVSRKVDVRAVGRNRIKRVLRDAMRHLRPDLAGGDYVVVARAAAKTAGNPQIREAFMRLLRRAGALPAAGADGTMPPRKRAEPSSLNASGNPPGPAEPAC</sequence>
<evidence type="ECO:0000256" key="7">
    <source>
        <dbReference type="HAMAP-Rule" id="MF_00227"/>
    </source>
</evidence>
<evidence type="ECO:0000256" key="6">
    <source>
        <dbReference type="ARBA" id="ARBA00022884"/>
    </source>
</evidence>
<reference evidence="10" key="1">
    <citation type="submission" date="2016-03" db="EMBL/GenBank/DDBJ databases">
        <authorList>
            <person name="Ploux O."/>
        </authorList>
    </citation>
    <scope>NUCLEOTIDE SEQUENCE</scope>
    <source>
        <strain evidence="10">UC10</strain>
    </source>
</reference>
<organism evidence="10">
    <name type="scientific">uncultured Stenotrophomonas sp</name>
    <dbReference type="NCBI Taxonomy" id="165438"/>
    <lineage>
        <taxon>Bacteria</taxon>
        <taxon>Pseudomonadati</taxon>
        <taxon>Pseudomonadota</taxon>
        <taxon>Gammaproteobacteria</taxon>
        <taxon>Lysobacterales</taxon>
        <taxon>Lysobacteraceae</taxon>
        <taxon>Stenotrophomonas</taxon>
        <taxon>environmental samples</taxon>
    </lineage>
</organism>
<feature type="region of interest" description="Disordered" evidence="9">
    <location>
        <begin position="131"/>
        <end position="163"/>
    </location>
</feature>
<proteinExistence type="inferred from homology"/>
<dbReference type="PROSITE" id="PS00648">
    <property type="entry name" value="RIBONUCLEASE_P"/>
    <property type="match status" value="1"/>
</dbReference>
<dbReference type="InterPro" id="IPR000100">
    <property type="entry name" value="RNase_P"/>
</dbReference>
<dbReference type="HAMAP" id="MF_00227">
    <property type="entry name" value="RNase_P"/>
    <property type="match status" value="1"/>
</dbReference>
<dbReference type="Pfam" id="PF00825">
    <property type="entry name" value="Ribonuclease_P"/>
    <property type="match status" value="1"/>
</dbReference>
<accession>A0A1Y5Q548</accession>
<name>A0A1Y5Q548_9GAMM</name>
<dbReference type="NCBIfam" id="TIGR00188">
    <property type="entry name" value="rnpA"/>
    <property type="match status" value="1"/>
</dbReference>
<dbReference type="AlphaFoldDB" id="A0A1Y5Q548"/>
<keyword evidence="3 7" id="KW-0540">Nuclease</keyword>
<comment type="subunit">
    <text evidence="7">Consists of a catalytic RNA component (M1 or rnpB) and a protein subunit.</text>
</comment>
<dbReference type="GO" id="GO:0000049">
    <property type="term" value="F:tRNA binding"/>
    <property type="evidence" value="ECO:0007669"/>
    <property type="project" value="UniProtKB-UniRule"/>
</dbReference>
<dbReference type="PANTHER" id="PTHR33992:SF1">
    <property type="entry name" value="RIBONUCLEASE P PROTEIN COMPONENT"/>
    <property type="match status" value="1"/>
</dbReference>
<dbReference type="GO" id="GO:0001682">
    <property type="term" value="P:tRNA 5'-leader removal"/>
    <property type="evidence" value="ECO:0007669"/>
    <property type="project" value="UniProtKB-UniRule"/>
</dbReference>
<evidence type="ECO:0000256" key="1">
    <source>
        <dbReference type="ARBA" id="ARBA00002663"/>
    </source>
</evidence>
<evidence type="ECO:0000256" key="3">
    <source>
        <dbReference type="ARBA" id="ARBA00022722"/>
    </source>
</evidence>
<dbReference type="GO" id="GO:0030677">
    <property type="term" value="C:ribonuclease P complex"/>
    <property type="evidence" value="ECO:0007669"/>
    <property type="project" value="TreeGrafter"/>
</dbReference>
<dbReference type="EC" id="3.1.26.5" evidence="7 8"/>
<dbReference type="Gene3D" id="3.30.230.10">
    <property type="match status" value="1"/>
</dbReference>
<dbReference type="GO" id="GO:0004526">
    <property type="term" value="F:ribonuclease P activity"/>
    <property type="evidence" value="ECO:0007669"/>
    <property type="project" value="UniProtKB-UniRule"/>
</dbReference>
<evidence type="ECO:0000313" key="10">
    <source>
        <dbReference type="EMBL" id="SBV37409.1"/>
    </source>
</evidence>
<keyword evidence="6 7" id="KW-0694">RNA-binding</keyword>
<dbReference type="EMBL" id="FLTS01000001">
    <property type="protein sequence ID" value="SBV37409.1"/>
    <property type="molecule type" value="Genomic_DNA"/>
</dbReference>
<gene>
    <name evidence="7 10" type="primary">rnpA</name>
    <name evidence="10" type="ORF">STPYR_12339</name>
</gene>
<comment type="catalytic activity">
    <reaction evidence="7">
        <text>Endonucleolytic cleavage of RNA, removing 5'-extranucleotides from tRNA precursor.</text>
        <dbReference type="EC" id="3.1.26.5"/>
    </reaction>
</comment>
<keyword evidence="2 7" id="KW-0819">tRNA processing</keyword>
<dbReference type="InterPro" id="IPR020568">
    <property type="entry name" value="Ribosomal_Su5_D2-typ_SF"/>
</dbReference>
<evidence type="ECO:0000256" key="4">
    <source>
        <dbReference type="ARBA" id="ARBA00022759"/>
    </source>
</evidence>
<dbReference type="PANTHER" id="PTHR33992">
    <property type="entry name" value="RIBONUCLEASE P PROTEIN COMPONENT"/>
    <property type="match status" value="1"/>
</dbReference>
<keyword evidence="5 7" id="KW-0378">Hydrolase</keyword>
<evidence type="ECO:0000256" key="9">
    <source>
        <dbReference type="SAM" id="MobiDB-lite"/>
    </source>
</evidence>